<evidence type="ECO:0000256" key="8">
    <source>
        <dbReference type="PROSITE-ProRule" id="PRU01360"/>
    </source>
</evidence>
<keyword evidence="6 8" id="KW-0472">Membrane</keyword>
<dbReference type="InterPro" id="IPR037066">
    <property type="entry name" value="Plug_dom_sf"/>
</dbReference>
<dbReference type="SUPFAM" id="SSF56935">
    <property type="entry name" value="Porins"/>
    <property type="match status" value="1"/>
</dbReference>
<reference evidence="13 14" key="1">
    <citation type="submission" date="2020-08" db="EMBL/GenBank/DDBJ databases">
        <title>A Genomic Blueprint of the Chicken Gut Microbiome.</title>
        <authorList>
            <person name="Gilroy R."/>
            <person name="Ravi A."/>
            <person name="Getino M."/>
            <person name="Pursley I."/>
            <person name="Horton D.L."/>
            <person name="Alikhan N.-F."/>
            <person name="Baker D."/>
            <person name="Gharbi K."/>
            <person name="Hall N."/>
            <person name="Watson M."/>
            <person name="Adriaenssens E.M."/>
            <person name="Foster-Nyarko E."/>
            <person name="Jarju S."/>
            <person name="Secka A."/>
            <person name="Antonio M."/>
            <person name="Oren A."/>
            <person name="Chaudhuri R."/>
            <person name="La Ragione R.M."/>
            <person name="Hildebrand F."/>
            <person name="Pallen M.J."/>
        </authorList>
    </citation>
    <scope>NUCLEOTIDE SEQUENCE [LARGE SCALE GENOMIC DNA]</scope>
    <source>
        <strain evidence="13 14">Sa1YUN3</strain>
    </source>
</reference>
<evidence type="ECO:0000313" key="14">
    <source>
        <dbReference type="Proteomes" id="UP000616346"/>
    </source>
</evidence>
<evidence type="ECO:0000259" key="11">
    <source>
        <dbReference type="Pfam" id="PF00593"/>
    </source>
</evidence>
<gene>
    <name evidence="13" type="ORF">H9626_05485</name>
</gene>
<dbReference type="NCBIfam" id="TIGR04056">
    <property type="entry name" value="OMP_RagA_SusC"/>
    <property type="match status" value="1"/>
</dbReference>
<dbReference type="Pfam" id="PF13715">
    <property type="entry name" value="CarbopepD_reg_2"/>
    <property type="match status" value="1"/>
</dbReference>
<dbReference type="InterPro" id="IPR023996">
    <property type="entry name" value="TonB-dep_OMP_SusC/RagA"/>
</dbReference>
<dbReference type="Proteomes" id="UP000616346">
    <property type="component" value="Unassembled WGS sequence"/>
</dbReference>
<dbReference type="InterPro" id="IPR000531">
    <property type="entry name" value="Beta-barrel_TonB"/>
</dbReference>
<dbReference type="InterPro" id="IPR036942">
    <property type="entry name" value="Beta-barrel_TonB_sf"/>
</dbReference>
<proteinExistence type="inferred from homology"/>
<feature type="domain" description="TonB-dependent receptor-like beta-barrel" evidence="11">
    <location>
        <begin position="446"/>
        <end position="1007"/>
    </location>
</feature>
<keyword evidence="3 8" id="KW-1134">Transmembrane beta strand</keyword>
<evidence type="ECO:0000256" key="3">
    <source>
        <dbReference type="ARBA" id="ARBA00022452"/>
    </source>
</evidence>
<evidence type="ECO:0000259" key="12">
    <source>
        <dbReference type="Pfam" id="PF07715"/>
    </source>
</evidence>
<name>A0ABR8VAF6_9BACT</name>
<keyword evidence="4 8" id="KW-0812">Transmembrane</keyword>
<comment type="similarity">
    <text evidence="8 9">Belongs to the TonB-dependent receptor family.</text>
</comment>
<dbReference type="InterPro" id="IPR023997">
    <property type="entry name" value="TonB-dep_OMP_SusC/RagA_CS"/>
</dbReference>
<keyword evidence="10" id="KW-0732">Signal</keyword>
<dbReference type="InterPro" id="IPR008969">
    <property type="entry name" value="CarboxyPept-like_regulatory"/>
</dbReference>
<dbReference type="Pfam" id="PF07715">
    <property type="entry name" value="Plug"/>
    <property type="match status" value="1"/>
</dbReference>
<dbReference type="Gene3D" id="2.60.40.1120">
    <property type="entry name" value="Carboxypeptidase-like, regulatory domain"/>
    <property type="match status" value="1"/>
</dbReference>
<feature type="signal peptide" evidence="10">
    <location>
        <begin position="1"/>
        <end position="23"/>
    </location>
</feature>
<evidence type="ECO:0000256" key="6">
    <source>
        <dbReference type="ARBA" id="ARBA00023136"/>
    </source>
</evidence>
<dbReference type="Gene3D" id="2.40.170.20">
    <property type="entry name" value="TonB-dependent receptor, beta-barrel domain"/>
    <property type="match status" value="1"/>
</dbReference>
<evidence type="ECO:0000256" key="9">
    <source>
        <dbReference type="RuleBase" id="RU003357"/>
    </source>
</evidence>
<evidence type="ECO:0000256" key="7">
    <source>
        <dbReference type="ARBA" id="ARBA00023237"/>
    </source>
</evidence>
<keyword evidence="13" id="KW-0675">Receptor</keyword>
<keyword evidence="7 8" id="KW-0998">Cell outer membrane</keyword>
<evidence type="ECO:0000313" key="13">
    <source>
        <dbReference type="EMBL" id="MBD8001672.1"/>
    </source>
</evidence>
<dbReference type="Pfam" id="PF00593">
    <property type="entry name" value="TonB_dep_Rec_b-barrel"/>
    <property type="match status" value="1"/>
</dbReference>
<comment type="caution">
    <text evidence="13">The sequence shown here is derived from an EMBL/GenBank/DDBJ whole genome shotgun (WGS) entry which is preliminary data.</text>
</comment>
<evidence type="ECO:0000256" key="10">
    <source>
        <dbReference type="SAM" id="SignalP"/>
    </source>
</evidence>
<dbReference type="RefSeq" id="WP_191709805.1">
    <property type="nucleotide sequence ID" value="NZ_JACSPQ010000001.1"/>
</dbReference>
<dbReference type="InterPro" id="IPR039426">
    <property type="entry name" value="TonB-dep_rcpt-like"/>
</dbReference>
<accession>A0ABR8VAF6</accession>
<keyword evidence="14" id="KW-1185">Reference proteome</keyword>
<evidence type="ECO:0000256" key="2">
    <source>
        <dbReference type="ARBA" id="ARBA00022448"/>
    </source>
</evidence>
<feature type="domain" description="TonB-dependent receptor plug" evidence="12">
    <location>
        <begin position="116"/>
        <end position="222"/>
    </location>
</feature>
<evidence type="ECO:0000256" key="5">
    <source>
        <dbReference type="ARBA" id="ARBA00023077"/>
    </source>
</evidence>
<dbReference type="InterPro" id="IPR012910">
    <property type="entry name" value="Plug_dom"/>
</dbReference>
<dbReference type="SUPFAM" id="SSF49464">
    <property type="entry name" value="Carboxypeptidase regulatory domain-like"/>
    <property type="match status" value="1"/>
</dbReference>
<evidence type="ECO:0000256" key="1">
    <source>
        <dbReference type="ARBA" id="ARBA00004571"/>
    </source>
</evidence>
<dbReference type="Gene3D" id="2.170.130.10">
    <property type="entry name" value="TonB-dependent receptor, plug domain"/>
    <property type="match status" value="1"/>
</dbReference>
<keyword evidence="2 8" id="KW-0813">Transport</keyword>
<comment type="subcellular location">
    <subcellularLocation>
        <location evidence="1 8">Cell outer membrane</location>
        <topology evidence="1 8">Multi-pass membrane protein</topology>
    </subcellularLocation>
</comment>
<feature type="chain" id="PRO_5046192406" evidence="10">
    <location>
        <begin position="24"/>
        <end position="1041"/>
    </location>
</feature>
<sequence>MKGMKRTFLFTLFLIGLCVSVQAQNLQVSGTVIAKSDGLPVIGASVVEVGNNTNGIITDFDGNFTLTVKEGAEISISYVGCKTQTLKAQKVMKIVLEEDSEMLDEVVVTGYQTQRKADLTGSVAVVSTEELKTSPDMDPMRALQGKVPGMTITTNGSPIGTGTVRIRGIGSFNSSQDPLYVIDGVPTNQALNSLNANDIESMQVLKDAASASIYGSRASNGVIIITTKKGKKGDKIKVDFSANLTAQFYTSQSFMKLLNSAEYATAMAQAALNDGLDPVTYAGNYGLNLNAATGTPITVWNPATSSYVNYTVNGLYDGYINSKKTMRYSDTDWLDEISRTGFAQTYDLSLSHATDKHSTMFSLGYKKNNGILNYTSFENFSARMNSSYNINKYVSVGENFTVTYSKQVDCAPMENALKMAPTVPVYEEDGVTFAGPVGGMSDRQNPVREQYDNRNNHLDYWRLFGNAYVEIKPIKGLTLRSNFGLDTYLSFINSMTPTFHSDIVNNDIAKTNLSHRNQVNWTWSNTANYNFKVADKHDITVLLGAEMSKESTVDFTAYSEGYALEDPDYMWPNAATGSMRNSGAKFGYRLASFFGKVDYNYDDLILASFTIRRDGSSRFGRDNRWGTFPAATLGFRISKLLEKDWMDDWKIRLSWGETGNQAIDNNAQFGLYTVDYGLDRVTSTAYDLFLQGSGTFPSGYRATQLANPNLKWESATQYNIGTDFTLLHGSLYGSIDGYIKDVDDMLITPSYLGAIGEGGASWLNGPSLRNWGMEFALGYRTNLACGLGMDISANADFFRNKVTYLPSSTTGSYAHTSKENLVQSGMPYGSIVGYVVEGLFQTQAEVDASGQPNARVGGLKYADLDKNGVINADDQDWVYNPVPKFSYGLNIALNYKNFDLSMFWQGVCDKDVYNNQKFQTDFWSVTDAGSNKGNRLLNAWNTNNTGSTIPMLTTSNTADEGRASSYFVENGSYLKLRTLQLGYNVPDMFLSKFKMSSARIYVSGQNLLTIKSKSLTCPDPENPDWNYPLATSVSFGLQIGF</sequence>
<dbReference type="NCBIfam" id="TIGR04057">
    <property type="entry name" value="SusC_RagA_signa"/>
    <property type="match status" value="1"/>
</dbReference>
<dbReference type="PROSITE" id="PS52016">
    <property type="entry name" value="TONB_DEPENDENT_REC_3"/>
    <property type="match status" value="1"/>
</dbReference>
<evidence type="ECO:0000256" key="4">
    <source>
        <dbReference type="ARBA" id="ARBA00022692"/>
    </source>
</evidence>
<keyword evidence="5 9" id="KW-0798">TonB box</keyword>
<organism evidence="13 14">
    <name type="scientific">Phocaeicola faecium</name>
    <dbReference type="NCBI Taxonomy" id="2762213"/>
    <lineage>
        <taxon>Bacteria</taxon>
        <taxon>Pseudomonadati</taxon>
        <taxon>Bacteroidota</taxon>
        <taxon>Bacteroidia</taxon>
        <taxon>Bacteroidales</taxon>
        <taxon>Bacteroidaceae</taxon>
        <taxon>Phocaeicola</taxon>
    </lineage>
</organism>
<dbReference type="EMBL" id="JACSPQ010000001">
    <property type="protein sequence ID" value="MBD8001672.1"/>
    <property type="molecule type" value="Genomic_DNA"/>
</dbReference>
<protein>
    <submittedName>
        <fullName evidence="13">TonB-dependent receptor</fullName>
    </submittedName>
</protein>